<dbReference type="EMBL" id="JAMTCK010000014">
    <property type="protein sequence ID" value="MCP2168480.1"/>
    <property type="molecule type" value="Genomic_DNA"/>
</dbReference>
<keyword evidence="3 4" id="KW-0732">Signal</keyword>
<gene>
    <name evidence="5" type="ORF">LX83_005358</name>
</gene>
<dbReference type="Pfam" id="PF01547">
    <property type="entry name" value="SBP_bac_1"/>
    <property type="match status" value="1"/>
</dbReference>
<evidence type="ECO:0000256" key="3">
    <source>
        <dbReference type="ARBA" id="ARBA00022729"/>
    </source>
</evidence>
<evidence type="ECO:0000256" key="1">
    <source>
        <dbReference type="ARBA" id="ARBA00008520"/>
    </source>
</evidence>
<evidence type="ECO:0000313" key="6">
    <source>
        <dbReference type="Proteomes" id="UP001206128"/>
    </source>
</evidence>
<keyword evidence="6" id="KW-1185">Reference proteome</keyword>
<reference evidence="5" key="1">
    <citation type="submission" date="2022-06" db="EMBL/GenBank/DDBJ databases">
        <title>Genomic Encyclopedia of Archaeal and Bacterial Type Strains, Phase II (KMG-II): from individual species to whole genera.</title>
        <authorList>
            <person name="Goeker M."/>
        </authorList>
    </citation>
    <scope>NUCLEOTIDE SEQUENCE</scope>
    <source>
        <strain evidence="5">DSM 43935</strain>
    </source>
</reference>
<sequence length="426" mass="45653">MKRALTTVLAVSALLAAGCGGGGSSNTATGDANGRGPIAFATLKDGTGTVPKLVETWNAAHPDETVRIVDLPEGADGQRQQLIQQAQTQSDSYDVITIDLPWTAEFAARRWVTELPKDQFDVDGYFAAPVKGSEYRDKLYAIPHFTGAGMLYYRKDLLDKAGVAVPKTWAELKEACAKVLALPEAAGASCYAGQFDKYEGLAINFAEAVGSAGGEVTDQAGNPKLNTPEAKAGLDLLVNSFHDGTIPAEAITYKEEEGRRAFQQGKLIFHRNWAYIYALMNASDGSSQVPGKFGVTVLPGVNGPGVSMLGGNNLAVSAFSKKQATARDFIKYLTSAETQRTHAKGSAYPMTRPVIYQDPELQAQYPYLQVLEQAINTARPRPELVRYGDASSVIQEQVYAALSGQTSTEQALATMQQKLTEIAQGT</sequence>
<dbReference type="Proteomes" id="UP001206128">
    <property type="component" value="Unassembled WGS sequence"/>
</dbReference>
<dbReference type="CDD" id="cd14750">
    <property type="entry name" value="PBP2_TMBP"/>
    <property type="match status" value="1"/>
</dbReference>
<dbReference type="PANTHER" id="PTHR43649:SF34">
    <property type="entry name" value="ABC TRANSPORTER PERIPLASMIC-BINDING PROTEIN YCJN-RELATED"/>
    <property type="match status" value="1"/>
</dbReference>
<dbReference type="PROSITE" id="PS51257">
    <property type="entry name" value="PROKAR_LIPOPROTEIN"/>
    <property type="match status" value="1"/>
</dbReference>
<dbReference type="RefSeq" id="WP_253776372.1">
    <property type="nucleotide sequence ID" value="NZ_JAMTCK010000014.1"/>
</dbReference>
<evidence type="ECO:0000313" key="5">
    <source>
        <dbReference type="EMBL" id="MCP2168480.1"/>
    </source>
</evidence>
<keyword evidence="5" id="KW-0762">Sugar transport</keyword>
<protein>
    <submittedName>
        <fullName evidence="5">Multiple sugar transport system substrate-binding protein</fullName>
    </submittedName>
</protein>
<organism evidence="5 6">
    <name type="scientific">Goodfellowiella coeruleoviolacea</name>
    <dbReference type="NCBI Taxonomy" id="334858"/>
    <lineage>
        <taxon>Bacteria</taxon>
        <taxon>Bacillati</taxon>
        <taxon>Actinomycetota</taxon>
        <taxon>Actinomycetes</taxon>
        <taxon>Pseudonocardiales</taxon>
        <taxon>Pseudonocardiaceae</taxon>
        <taxon>Goodfellowiella</taxon>
    </lineage>
</organism>
<dbReference type="InterPro" id="IPR006059">
    <property type="entry name" value="SBP"/>
</dbReference>
<dbReference type="AlphaFoldDB" id="A0AAE3GJ64"/>
<dbReference type="SUPFAM" id="SSF53850">
    <property type="entry name" value="Periplasmic binding protein-like II"/>
    <property type="match status" value="1"/>
</dbReference>
<dbReference type="PANTHER" id="PTHR43649">
    <property type="entry name" value="ARABINOSE-BINDING PROTEIN-RELATED"/>
    <property type="match status" value="1"/>
</dbReference>
<feature type="chain" id="PRO_5041930822" evidence="4">
    <location>
        <begin position="17"/>
        <end position="426"/>
    </location>
</feature>
<dbReference type="InterPro" id="IPR050490">
    <property type="entry name" value="Bact_solute-bd_prot1"/>
</dbReference>
<evidence type="ECO:0000256" key="2">
    <source>
        <dbReference type="ARBA" id="ARBA00022448"/>
    </source>
</evidence>
<comment type="similarity">
    <text evidence="1">Belongs to the bacterial solute-binding protein 1 family.</text>
</comment>
<accession>A0AAE3GJ64</accession>
<dbReference type="Gene3D" id="3.40.190.10">
    <property type="entry name" value="Periplasmic binding protein-like II"/>
    <property type="match status" value="2"/>
</dbReference>
<keyword evidence="2" id="KW-0813">Transport</keyword>
<proteinExistence type="inferred from homology"/>
<evidence type="ECO:0000256" key="4">
    <source>
        <dbReference type="SAM" id="SignalP"/>
    </source>
</evidence>
<feature type="signal peptide" evidence="4">
    <location>
        <begin position="1"/>
        <end position="16"/>
    </location>
</feature>
<comment type="caution">
    <text evidence="5">The sequence shown here is derived from an EMBL/GenBank/DDBJ whole genome shotgun (WGS) entry which is preliminary data.</text>
</comment>
<name>A0AAE3GJ64_9PSEU</name>